<reference evidence="1 2" key="1">
    <citation type="submission" date="2016-10" db="EMBL/GenBank/DDBJ databases">
        <authorList>
            <person name="de Groot N.N."/>
        </authorList>
    </citation>
    <scope>NUCLEOTIDE SEQUENCE [LARGE SCALE GENOMIC DNA]</scope>
    <source>
        <strain evidence="1 2">DSM 23581</strain>
    </source>
</reference>
<dbReference type="STRING" id="908615.SAMN05421540_105209"/>
<dbReference type="CDD" id="cd02947">
    <property type="entry name" value="TRX_family"/>
    <property type="match status" value="1"/>
</dbReference>
<dbReference type="InterPro" id="IPR036249">
    <property type="entry name" value="Thioredoxin-like_sf"/>
</dbReference>
<organism evidence="1 2">
    <name type="scientific">Psychroflexus halocasei</name>
    <dbReference type="NCBI Taxonomy" id="908615"/>
    <lineage>
        <taxon>Bacteria</taxon>
        <taxon>Pseudomonadati</taxon>
        <taxon>Bacteroidota</taxon>
        <taxon>Flavobacteriia</taxon>
        <taxon>Flavobacteriales</taxon>
        <taxon>Flavobacteriaceae</taxon>
        <taxon>Psychroflexus</taxon>
    </lineage>
</organism>
<name>A0A1H4AZZ4_9FLAO</name>
<evidence type="ECO:0000313" key="1">
    <source>
        <dbReference type="EMBL" id="SEA41483.1"/>
    </source>
</evidence>
<accession>A0A1H4AZZ4</accession>
<proteinExistence type="predicted"/>
<dbReference type="AlphaFoldDB" id="A0A1H4AZZ4"/>
<dbReference type="Gene3D" id="3.40.30.10">
    <property type="entry name" value="Glutaredoxin"/>
    <property type="match status" value="1"/>
</dbReference>
<dbReference type="RefSeq" id="WP_093244138.1">
    <property type="nucleotide sequence ID" value="NZ_FNQF01000005.1"/>
</dbReference>
<dbReference type="SUPFAM" id="SSF52833">
    <property type="entry name" value="Thioredoxin-like"/>
    <property type="match status" value="1"/>
</dbReference>
<protein>
    <submittedName>
        <fullName evidence="1">Thioredoxin</fullName>
    </submittedName>
</protein>
<keyword evidence="2" id="KW-1185">Reference proteome</keyword>
<dbReference type="Proteomes" id="UP000198820">
    <property type="component" value="Unassembled WGS sequence"/>
</dbReference>
<evidence type="ECO:0000313" key="2">
    <source>
        <dbReference type="Proteomes" id="UP000198820"/>
    </source>
</evidence>
<sequence>MKSISILVTFIAFLVTPFSSINSEKVTKEQSYELMLGEFTLDELMDSRNAGWYNAVYDRYSPKPKFIEEISNIDDLDEITFSIYLGTWCPDSRRELPRLIKIFDKADISHEKLKLVGVTQRKQIPNITDKERKELNVFNVPTIIVYKNGQEMNRFVEYAVESLEEDLYKIMSGQKYKHSYDF</sequence>
<gene>
    <name evidence="1" type="ORF">SAMN05421540_105209</name>
</gene>
<dbReference type="EMBL" id="FNQF01000005">
    <property type="protein sequence ID" value="SEA41483.1"/>
    <property type="molecule type" value="Genomic_DNA"/>
</dbReference>